<name>A0ABP1FTY1_9CHLO</name>
<dbReference type="SMART" id="SM00333">
    <property type="entry name" value="TUDOR"/>
    <property type="match status" value="1"/>
</dbReference>
<evidence type="ECO:0000313" key="11">
    <source>
        <dbReference type="Proteomes" id="UP001497392"/>
    </source>
</evidence>
<dbReference type="PANTHER" id="PTHR46098:SF1">
    <property type="entry name" value="TRNA (CYTOSINE(38)-C(5))-METHYLTRANSFERASE"/>
    <property type="match status" value="1"/>
</dbReference>
<evidence type="ECO:0000256" key="3">
    <source>
        <dbReference type="ARBA" id="ARBA00022691"/>
    </source>
</evidence>
<dbReference type="InterPro" id="IPR050750">
    <property type="entry name" value="C5-MTase"/>
</dbReference>
<feature type="active site" evidence="7">
    <location>
        <position position="70"/>
    </location>
</feature>
<keyword evidence="11" id="KW-1185">Reference proteome</keyword>
<evidence type="ECO:0000256" key="8">
    <source>
        <dbReference type="SAM" id="MobiDB-lite"/>
    </source>
</evidence>
<proteinExistence type="inferred from homology"/>
<dbReference type="PROSITE" id="PS50812">
    <property type="entry name" value="PWWP"/>
    <property type="match status" value="1"/>
</dbReference>
<sequence>MRVASLFSGIGGLDWGLLKSGHEIVLQCENDLGAQQVLKEHFPGVLLAPDICSLQCLPEGIDLVAAGFPCTDVSRAGLRKGLQGKSTCLVQHVFRLLKAALDVNRGVPWVLLENVEGLLDRISEGPPAIEYVVGQLEEMGYSWAYRIVNTVGFGLPHRRKRVILVASLSGDPRDVLLTQGAGYCHGACRQIFNGSSCYLCHQNEDAEGEGIQHSYAIDLGNAQSGPAVDVIPTMKTQNERICLFLNDGRAGYLRIEDAERLQGLPEGWTRVCYPIVTPISATLSATTLQDSHTAKCESYRWGLLGNAVSVPVAQWVGEALLKPYIHKYVSGPSDCPMPSHDRGDKATERVAASLLFTFQGSQDDSNPASLLDIQFAALEKAPRLSTEEAQQSRSRDSWPRAAWGLQGMGRHAVDDMSEAPLLTPLDPLGSFVSELGQMPSHSCVSTYLARLAERGFNTYSLIKKVVSCGLRLSTEVTAVVRLKEGLQDLETLGQLAWCQTPERIWWPCEVLDPWHMPPARQLPQNAAAALSPAKRKLSMPCPGAEAPSPFVVGSADSQPPGSVSVTPEAADSDCQPSTPRIRAIFGGREVFVILYGSRKAMWASPRQLLPFRRHLLEKQSEGQALIDAKKMQYPRLFKTGVKQALGMAELLCRTSEGGEHAEAVAALAAAQACEQNMQVRCRECEACLANTGAMRRCLLMRVCAAAAAGHSGAQVAVLGDGAVGARISVWWRLDEKYYEGLVESFDTIRQRHTVFYDDGDVELIPLWAPNQMVKVITDPKGWQASALTLQVKRDAYKHAAAAQRRLRKRTALEASTGEEMTATLDEGFLSFDASWDYGD</sequence>
<protein>
    <recommendedName>
        <fullName evidence="5">tRNA (cytosine(38)-C(5))-methyltransferase</fullName>
        <ecNumber evidence="4">2.1.1.204</ecNumber>
    </recommendedName>
    <alternativeName>
        <fullName evidence="6">DNA (cytosine-5)-methyltransferase-like protein 2</fullName>
    </alternativeName>
</protein>
<dbReference type="Gene3D" id="2.30.30.140">
    <property type="match status" value="2"/>
</dbReference>
<evidence type="ECO:0000256" key="6">
    <source>
        <dbReference type="ARBA" id="ARBA00042810"/>
    </source>
</evidence>
<dbReference type="InterPro" id="IPR031303">
    <property type="entry name" value="C5_meth_CS"/>
</dbReference>
<keyword evidence="1 7" id="KW-0489">Methyltransferase</keyword>
<feature type="compositionally biased region" description="Polar residues" evidence="8">
    <location>
        <begin position="555"/>
        <end position="565"/>
    </location>
</feature>
<evidence type="ECO:0000256" key="7">
    <source>
        <dbReference type="PROSITE-ProRule" id="PRU01016"/>
    </source>
</evidence>
<evidence type="ECO:0000259" key="9">
    <source>
        <dbReference type="PROSITE" id="PS50812"/>
    </source>
</evidence>
<dbReference type="Gene3D" id="3.40.50.150">
    <property type="entry name" value="Vaccinia Virus protein VP39"/>
    <property type="match status" value="1"/>
</dbReference>
<evidence type="ECO:0000256" key="4">
    <source>
        <dbReference type="ARBA" id="ARBA00039081"/>
    </source>
</evidence>
<dbReference type="InterPro" id="IPR001525">
    <property type="entry name" value="C5_MeTfrase"/>
</dbReference>
<feature type="region of interest" description="Disordered" evidence="8">
    <location>
        <begin position="548"/>
        <end position="577"/>
    </location>
</feature>
<dbReference type="SUPFAM" id="SSF53335">
    <property type="entry name" value="S-adenosyl-L-methionine-dependent methyltransferases"/>
    <property type="match status" value="1"/>
</dbReference>
<gene>
    <name evidence="10" type="primary">g4288</name>
    <name evidence="10" type="ORF">VP750_LOCUS3659</name>
</gene>
<keyword evidence="3 7" id="KW-0949">S-adenosyl-L-methionine</keyword>
<dbReference type="PROSITE" id="PS51679">
    <property type="entry name" value="SAM_MT_C5"/>
    <property type="match status" value="1"/>
</dbReference>
<evidence type="ECO:0000256" key="2">
    <source>
        <dbReference type="ARBA" id="ARBA00022679"/>
    </source>
</evidence>
<dbReference type="InterPro" id="IPR002999">
    <property type="entry name" value="Tudor"/>
</dbReference>
<keyword evidence="2 7" id="KW-0808">Transferase</keyword>
<evidence type="ECO:0000313" key="10">
    <source>
        <dbReference type="EMBL" id="CAL5222000.1"/>
    </source>
</evidence>
<dbReference type="PRINTS" id="PR00105">
    <property type="entry name" value="C5METTRFRASE"/>
</dbReference>
<comment type="caution">
    <text evidence="10">The sequence shown here is derived from an EMBL/GenBank/DDBJ whole genome shotgun (WGS) entry which is preliminary data.</text>
</comment>
<comment type="similarity">
    <text evidence="7">Belongs to the class I-like SAM-binding methyltransferase superfamily. C5-methyltransferase family.</text>
</comment>
<reference evidence="10 11" key="1">
    <citation type="submission" date="2024-06" db="EMBL/GenBank/DDBJ databases">
        <authorList>
            <person name="Kraege A."/>
            <person name="Thomma B."/>
        </authorList>
    </citation>
    <scope>NUCLEOTIDE SEQUENCE [LARGE SCALE GENOMIC DNA]</scope>
</reference>
<feature type="domain" description="PWWP" evidence="9">
    <location>
        <begin position="492"/>
        <end position="614"/>
    </location>
</feature>
<accession>A0ABP1FTY1</accession>
<dbReference type="PROSITE" id="PS00095">
    <property type="entry name" value="C5_MTASE_2"/>
    <property type="match status" value="1"/>
</dbReference>
<dbReference type="SUPFAM" id="SSF63748">
    <property type="entry name" value="Tudor/PWWP/MBT"/>
    <property type="match status" value="2"/>
</dbReference>
<dbReference type="Proteomes" id="UP001497392">
    <property type="component" value="Unassembled WGS sequence"/>
</dbReference>
<dbReference type="InterPro" id="IPR000313">
    <property type="entry name" value="PWWP_dom"/>
</dbReference>
<dbReference type="Pfam" id="PF00145">
    <property type="entry name" value="DNA_methylase"/>
    <property type="match status" value="1"/>
</dbReference>
<dbReference type="EMBL" id="CAXHTA020000006">
    <property type="protein sequence ID" value="CAL5222000.1"/>
    <property type="molecule type" value="Genomic_DNA"/>
</dbReference>
<dbReference type="Pfam" id="PF00855">
    <property type="entry name" value="PWWP"/>
    <property type="match status" value="1"/>
</dbReference>
<dbReference type="EC" id="2.1.1.204" evidence="4"/>
<evidence type="ECO:0000256" key="5">
    <source>
        <dbReference type="ARBA" id="ARBA00039681"/>
    </source>
</evidence>
<organism evidence="10 11">
    <name type="scientific">Coccomyxa viridis</name>
    <dbReference type="NCBI Taxonomy" id="1274662"/>
    <lineage>
        <taxon>Eukaryota</taxon>
        <taxon>Viridiplantae</taxon>
        <taxon>Chlorophyta</taxon>
        <taxon>core chlorophytes</taxon>
        <taxon>Trebouxiophyceae</taxon>
        <taxon>Trebouxiophyceae incertae sedis</taxon>
        <taxon>Coccomyxaceae</taxon>
        <taxon>Coccomyxa</taxon>
    </lineage>
</organism>
<evidence type="ECO:0000256" key="1">
    <source>
        <dbReference type="ARBA" id="ARBA00022603"/>
    </source>
</evidence>
<dbReference type="InterPro" id="IPR029063">
    <property type="entry name" value="SAM-dependent_MTases_sf"/>
</dbReference>
<dbReference type="PANTHER" id="PTHR46098">
    <property type="entry name" value="TRNA (CYTOSINE(38)-C(5))-METHYLTRANSFERASE"/>
    <property type="match status" value="1"/>
</dbReference>
<dbReference type="CDD" id="cd20404">
    <property type="entry name" value="Tudor_Agenet_AtEML-like"/>
    <property type="match status" value="1"/>
</dbReference>